<dbReference type="Pfam" id="PF00378">
    <property type="entry name" value="ECH_1"/>
    <property type="match status" value="1"/>
</dbReference>
<dbReference type="AlphaFoldDB" id="A0A5P9NI29"/>
<dbReference type="SUPFAM" id="SSF52096">
    <property type="entry name" value="ClpP/crotonase"/>
    <property type="match status" value="1"/>
</dbReference>
<dbReference type="KEGG" id="halc:EY643_07380"/>
<comment type="similarity">
    <text evidence="1">Belongs to the enoyl-CoA hydratase/isomerase family.</text>
</comment>
<dbReference type="OrthoDB" id="9775794at2"/>
<keyword evidence="6" id="KW-1185">Reference proteome</keyword>
<gene>
    <name evidence="5" type="ORF">EY643_07380</name>
</gene>
<organism evidence="5 6">
    <name type="scientific">Halioglobus maricola</name>
    <dbReference type="NCBI Taxonomy" id="2601894"/>
    <lineage>
        <taxon>Bacteria</taxon>
        <taxon>Pseudomonadati</taxon>
        <taxon>Pseudomonadota</taxon>
        <taxon>Gammaproteobacteria</taxon>
        <taxon>Cellvibrionales</taxon>
        <taxon>Halieaceae</taxon>
        <taxon>Halioglobus</taxon>
    </lineage>
</organism>
<dbReference type="GO" id="GO:0006635">
    <property type="term" value="P:fatty acid beta-oxidation"/>
    <property type="evidence" value="ECO:0007669"/>
    <property type="project" value="TreeGrafter"/>
</dbReference>
<keyword evidence="3 5" id="KW-0456">Lyase</keyword>
<evidence type="ECO:0000256" key="2">
    <source>
        <dbReference type="ARBA" id="ARBA00023098"/>
    </source>
</evidence>
<dbReference type="PANTHER" id="PTHR11941">
    <property type="entry name" value="ENOYL-COA HYDRATASE-RELATED"/>
    <property type="match status" value="1"/>
</dbReference>
<evidence type="ECO:0000256" key="4">
    <source>
        <dbReference type="SAM" id="MobiDB-lite"/>
    </source>
</evidence>
<keyword evidence="2" id="KW-0443">Lipid metabolism</keyword>
<dbReference type="EC" id="4.2.1.17" evidence="5"/>
<dbReference type="InterPro" id="IPR001753">
    <property type="entry name" value="Enoyl-CoA_hydra/iso"/>
</dbReference>
<name>A0A5P9NI29_9GAMM</name>
<dbReference type="CDD" id="cd06558">
    <property type="entry name" value="crotonase-like"/>
    <property type="match status" value="1"/>
</dbReference>
<evidence type="ECO:0000256" key="1">
    <source>
        <dbReference type="ARBA" id="ARBA00005254"/>
    </source>
</evidence>
<protein>
    <submittedName>
        <fullName evidence="5">Crotonase/enoyl-CoA hydratase family protein</fullName>
        <ecNumber evidence="5">4.2.1.17</ecNumber>
    </submittedName>
</protein>
<evidence type="ECO:0000313" key="5">
    <source>
        <dbReference type="EMBL" id="QFU75487.1"/>
    </source>
</evidence>
<dbReference type="InterPro" id="IPR014748">
    <property type="entry name" value="Enoyl-CoA_hydra_C"/>
</dbReference>
<dbReference type="Gene3D" id="3.90.226.10">
    <property type="entry name" value="2-enoyl-CoA Hydratase, Chain A, domain 1"/>
    <property type="match status" value="1"/>
</dbReference>
<dbReference type="Gene3D" id="1.10.12.10">
    <property type="entry name" value="Lyase 2-enoyl-coa Hydratase, Chain A, domain 2"/>
    <property type="match status" value="1"/>
</dbReference>
<reference evidence="5 6" key="1">
    <citation type="submission" date="2019-02" db="EMBL/GenBank/DDBJ databases">
        <authorList>
            <person name="Li S.-H."/>
        </authorList>
    </citation>
    <scope>NUCLEOTIDE SEQUENCE [LARGE SCALE GENOMIC DNA]</scope>
    <source>
        <strain evidence="5 6">IMCC14385</strain>
    </source>
</reference>
<dbReference type="Proteomes" id="UP000326287">
    <property type="component" value="Chromosome"/>
</dbReference>
<feature type="region of interest" description="Disordered" evidence="4">
    <location>
        <begin position="260"/>
        <end position="279"/>
    </location>
</feature>
<dbReference type="GO" id="GO:0004300">
    <property type="term" value="F:enoyl-CoA hydratase activity"/>
    <property type="evidence" value="ECO:0007669"/>
    <property type="project" value="UniProtKB-EC"/>
</dbReference>
<dbReference type="InterPro" id="IPR029045">
    <property type="entry name" value="ClpP/crotonase-like_dom_sf"/>
</dbReference>
<evidence type="ECO:0000256" key="3">
    <source>
        <dbReference type="ARBA" id="ARBA00023239"/>
    </source>
</evidence>
<dbReference type="PANTHER" id="PTHR11941:SF169">
    <property type="entry name" value="(7AS)-7A-METHYL-1,5-DIOXO-2,3,5,6,7,7A-HEXAHYDRO-1H-INDENE-CARBOXYL-COA HYDROLASE"/>
    <property type="match status" value="1"/>
</dbReference>
<dbReference type="EMBL" id="CP036422">
    <property type="protein sequence ID" value="QFU75487.1"/>
    <property type="molecule type" value="Genomic_DNA"/>
</dbReference>
<evidence type="ECO:0000313" key="6">
    <source>
        <dbReference type="Proteomes" id="UP000326287"/>
    </source>
</evidence>
<sequence>MCVATDVRNTTMSAILFEKRGHQAWITLNRPEAKNTLNGEAFVGLADAWDEVRADDNIRVAVVTAAGEQDFCCGGDLGDVIPLWTGTREAATPLEERLKNDPLISDKVMLKGEPLYKPVISAINGRALGGGTELVQATDIRLAADHAQFGLPEPKLGIVPGAGSMVRLTRQLPWAHAMKILLGGAPVSAQEALAMGLVSEVLPIGELLARAEHYAEVVSAQAPLALQAIKRTALETHTQPWAEAFQFEMGQAAEVMMSKDAREGTKAFREKRTPDFKGQ</sequence>
<accession>A0A5P9NI29</accession>
<proteinExistence type="inferred from homology"/>